<dbReference type="PANTHER" id="PTHR10629:SF52">
    <property type="entry name" value="DNA (CYTOSINE-5)-METHYLTRANSFERASE 1"/>
    <property type="match status" value="1"/>
</dbReference>
<dbReference type="GO" id="GO:0008168">
    <property type="term" value="F:methyltransferase activity"/>
    <property type="evidence" value="ECO:0007669"/>
    <property type="project" value="UniProtKB-KW"/>
</dbReference>
<keyword evidence="1 5" id="KW-0489">Methyltransferase</keyword>
<evidence type="ECO:0000256" key="7">
    <source>
        <dbReference type="RuleBase" id="RU000417"/>
    </source>
</evidence>
<dbReference type="InterPro" id="IPR018117">
    <property type="entry name" value="C5_DNA_meth_AS"/>
</dbReference>
<dbReference type="InterPro" id="IPR050390">
    <property type="entry name" value="C5-Methyltransferase"/>
</dbReference>
<comment type="catalytic activity">
    <reaction evidence="7">
        <text>a 2'-deoxycytidine in DNA + S-adenosyl-L-methionine = a 5-methyl-2'-deoxycytidine in DNA + S-adenosyl-L-homocysteine + H(+)</text>
        <dbReference type="Rhea" id="RHEA:13681"/>
        <dbReference type="Rhea" id="RHEA-COMP:11369"/>
        <dbReference type="Rhea" id="RHEA-COMP:11370"/>
        <dbReference type="ChEBI" id="CHEBI:15378"/>
        <dbReference type="ChEBI" id="CHEBI:57856"/>
        <dbReference type="ChEBI" id="CHEBI:59789"/>
        <dbReference type="ChEBI" id="CHEBI:85452"/>
        <dbReference type="ChEBI" id="CHEBI:85454"/>
        <dbReference type="EC" id="2.1.1.37"/>
    </reaction>
</comment>
<dbReference type="PANTHER" id="PTHR10629">
    <property type="entry name" value="CYTOSINE-SPECIFIC METHYLTRANSFERASE"/>
    <property type="match status" value="1"/>
</dbReference>
<proteinExistence type="inferred from homology"/>
<evidence type="ECO:0000256" key="3">
    <source>
        <dbReference type="ARBA" id="ARBA00022691"/>
    </source>
</evidence>
<comment type="similarity">
    <text evidence="5 6">Belongs to the class I-like SAM-binding methyltransferase superfamily. C5-methyltransferase family.</text>
</comment>
<keyword evidence="3 5" id="KW-0949">S-adenosyl-L-methionine</keyword>
<dbReference type="InterPro" id="IPR001525">
    <property type="entry name" value="C5_MeTfrase"/>
</dbReference>
<dbReference type="PROSITE" id="PS00094">
    <property type="entry name" value="C5_MTASE_1"/>
    <property type="match status" value="1"/>
</dbReference>
<dbReference type="SUPFAM" id="SSF53335">
    <property type="entry name" value="S-adenosyl-L-methionine-dependent methyltransferases"/>
    <property type="match status" value="1"/>
</dbReference>
<dbReference type="Gene3D" id="3.90.120.10">
    <property type="entry name" value="DNA Methylase, subunit A, domain 2"/>
    <property type="match status" value="1"/>
</dbReference>
<protein>
    <recommendedName>
        <fullName evidence="7">Cytosine-specific methyltransferase</fullName>
        <ecNumber evidence="7">2.1.1.37</ecNumber>
    </recommendedName>
</protein>
<reference evidence="8 9" key="1">
    <citation type="submission" date="2020-09" db="EMBL/GenBank/DDBJ databases">
        <title>Isolation and identification of active actinomycetes.</title>
        <authorList>
            <person name="Li X."/>
        </authorList>
    </citation>
    <scope>NUCLEOTIDE SEQUENCE [LARGE SCALE GENOMIC DNA]</scope>
    <source>
        <strain evidence="8 9">NEAU-LLC</strain>
    </source>
</reference>
<dbReference type="Gene3D" id="3.40.50.150">
    <property type="entry name" value="Vaccinia Virus protein VP39"/>
    <property type="match status" value="1"/>
</dbReference>
<keyword evidence="2 5" id="KW-0808">Transferase</keyword>
<evidence type="ECO:0000256" key="1">
    <source>
        <dbReference type="ARBA" id="ARBA00022603"/>
    </source>
</evidence>
<dbReference type="Proteomes" id="UP000598426">
    <property type="component" value="Unassembled WGS sequence"/>
</dbReference>
<dbReference type="PROSITE" id="PS51679">
    <property type="entry name" value="SAM_MT_C5"/>
    <property type="match status" value="1"/>
</dbReference>
<evidence type="ECO:0000313" key="8">
    <source>
        <dbReference type="EMBL" id="MBD3943949.1"/>
    </source>
</evidence>
<comment type="caution">
    <text evidence="8">The sequence shown here is derived from an EMBL/GenBank/DDBJ whole genome shotgun (WGS) entry which is preliminary data.</text>
</comment>
<sequence>MSELGPTVEASDLTVIDLFSGAGGLSVGFEQAGFRVMAGTDYDPDAMATFARNFPNATAVTGDIREGAVKERVFAAGADVDVIVGGPPCQAFSQVRNHSRLIDDPRNSLYREFVQVVDFVEPKAFVMENVPGMDQMGVREQVQSDLALSGKYIVRPTLLDAADFGVPQTRKRLVFVGVHSDLGVVPPAIEGSGASAAIALMPDSTARRGYRLGLRNDVVAEDLLERLQNPGDTSVVSVQQAIGDLNFLEAGNQEGELHSRSLRRPSSAYQRLMRSNARPVTNLEVPRMNADTRLRLEGIPAGGNYRDLPDHLRRRYLTGQKWGPTNGSDMLSRKHYYAYRRLHPGLWAWTLNTKADAVYHYKSPRALSVREFCRLQSFPDSFEVVTDSRRGELQGRQPNGATHSRYRQIGNAVPPLLAAAVAGSVKQILANEKIPQPV</sequence>
<keyword evidence="4" id="KW-0680">Restriction system</keyword>
<name>A0ABR8NUY0_9MICO</name>
<dbReference type="GO" id="GO:0032259">
    <property type="term" value="P:methylation"/>
    <property type="evidence" value="ECO:0007669"/>
    <property type="project" value="UniProtKB-KW"/>
</dbReference>
<evidence type="ECO:0000256" key="2">
    <source>
        <dbReference type="ARBA" id="ARBA00022679"/>
    </source>
</evidence>
<dbReference type="InterPro" id="IPR029063">
    <property type="entry name" value="SAM-dependent_MTases_sf"/>
</dbReference>
<dbReference type="RefSeq" id="WP_191173544.1">
    <property type="nucleotide sequence ID" value="NZ_JACXZS010000021.1"/>
</dbReference>
<keyword evidence="9" id="KW-1185">Reference proteome</keyword>
<evidence type="ECO:0000256" key="5">
    <source>
        <dbReference type="PROSITE-ProRule" id="PRU01016"/>
    </source>
</evidence>
<gene>
    <name evidence="8" type="ORF">IF188_19845</name>
</gene>
<dbReference type="NCBIfam" id="TIGR00675">
    <property type="entry name" value="dcm"/>
    <property type="match status" value="1"/>
</dbReference>
<dbReference type="Pfam" id="PF00145">
    <property type="entry name" value="DNA_methylase"/>
    <property type="match status" value="1"/>
</dbReference>
<dbReference type="InterPro" id="IPR031303">
    <property type="entry name" value="C5_meth_CS"/>
</dbReference>
<dbReference type="EC" id="2.1.1.37" evidence="7"/>
<feature type="active site" evidence="5">
    <location>
        <position position="89"/>
    </location>
</feature>
<evidence type="ECO:0000313" key="9">
    <source>
        <dbReference type="Proteomes" id="UP000598426"/>
    </source>
</evidence>
<organism evidence="8 9">
    <name type="scientific">Microbacterium helvum</name>
    <dbReference type="NCBI Taxonomy" id="2773713"/>
    <lineage>
        <taxon>Bacteria</taxon>
        <taxon>Bacillati</taxon>
        <taxon>Actinomycetota</taxon>
        <taxon>Actinomycetes</taxon>
        <taxon>Micrococcales</taxon>
        <taxon>Microbacteriaceae</taxon>
        <taxon>Microbacterium</taxon>
    </lineage>
</organism>
<evidence type="ECO:0000256" key="6">
    <source>
        <dbReference type="RuleBase" id="RU000416"/>
    </source>
</evidence>
<accession>A0ABR8NUY0</accession>
<dbReference type="PROSITE" id="PS00095">
    <property type="entry name" value="C5_MTASE_2"/>
    <property type="match status" value="1"/>
</dbReference>
<evidence type="ECO:0000256" key="4">
    <source>
        <dbReference type="ARBA" id="ARBA00022747"/>
    </source>
</evidence>
<dbReference type="PRINTS" id="PR00105">
    <property type="entry name" value="C5METTRFRASE"/>
</dbReference>
<dbReference type="EMBL" id="JACXZS010000021">
    <property type="protein sequence ID" value="MBD3943949.1"/>
    <property type="molecule type" value="Genomic_DNA"/>
</dbReference>